<evidence type="ECO:0000313" key="2">
    <source>
        <dbReference type="EMBL" id="RYR05657.1"/>
    </source>
</evidence>
<gene>
    <name evidence="2" type="ORF">Ahy_B06g085493</name>
</gene>
<dbReference type="InterPro" id="IPR019557">
    <property type="entry name" value="AminoTfrase-like_pln_mobile"/>
</dbReference>
<feature type="domain" description="Aminotransferase-like plant mobile" evidence="1">
    <location>
        <begin position="26"/>
        <end position="274"/>
    </location>
</feature>
<reference evidence="2 3" key="1">
    <citation type="submission" date="2019-01" db="EMBL/GenBank/DDBJ databases">
        <title>Sequencing of cultivated peanut Arachis hypogaea provides insights into genome evolution and oil improvement.</title>
        <authorList>
            <person name="Chen X."/>
        </authorList>
    </citation>
    <scope>NUCLEOTIDE SEQUENCE [LARGE SCALE GENOMIC DNA]</scope>
    <source>
        <strain evidence="3">cv. Fuhuasheng</strain>
        <tissue evidence="2">Leaves</tissue>
    </source>
</reference>
<dbReference type="PANTHER" id="PTHR46033:SF8">
    <property type="entry name" value="PROTEIN MAINTENANCE OF MERISTEMS-LIKE"/>
    <property type="match status" value="1"/>
</dbReference>
<protein>
    <recommendedName>
        <fullName evidence="1">Aminotransferase-like plant mobile domain-containing protein</fullName>
    </recommendedName>
</protein>
<accession>A0A444YUQ1</accession>
<dbReference type="STRING" id="3818.A0A444YUQ1"/>
<dbReference type="AlphaFoldDB" id="A0A444YUQ1"/>
<name>A0A444YUQ1_ARAHY</name>
<evidence type="ECO:0000259" key="1">
    <source>
        <dbReference type="Pfam" id="PF10536"/>
    </source>
</evidence>
<dbReference type="EMBL" id="SDMP01000016">
    <property type="protein sequence ID" value="RYR05657.1"/>
    <property type="molecule type" value="Genomic_DNA"/>
</dbReference>
<dbReference type="PANTHER" id="PTHR46033">
    <property type="entry name" value="PROTEIN MAIN-LIKE 2"/>
    <property type="match status" value="1"/>
</dbReference>
<keyword evidence="3" id="KW-1185">Reference proteome</keyword>
<sequence length="292" mass="33830">MLQCDHYMPPDRYNLIVEGFLRDTSFYHVSQIGVVQCQSALVNALIERWRPEIHTFHFPVGECALTLEDEALIFCLPMNGLPVTGPTLSSYEALEAECLDQFSVAPRQADCRGSFIKLTWFRALKDRLVLVDDIQIQRYVKCHIMLLFGTVIFGDKSGVGVHWKFLPLLRNFAGIIQFSWGSTCLAHLYRALCRATRVDCKEIDGLLTLLLAWAWTRLPFIALIPSNPRIFPIANRWRNWECQNRPYRFRTLENYRRDLDVLQEGQFVWEPYAIGRTDPDVIPPDIRQHSAI</sequence>
<organism evidence="2 3">
    <name type="scientific">Arachis hypogaea</name>
    <name type="common">Peanut</name>
    <dbReference type="NCBI Taxonomy" id="3818"/>
    <lineage>
        <taxon>Eukaryota</taxon>
        <taxon>Viridiplantae</taxon>
        <taxon>Streptophyta</taxon>
        <taxon>Embryophyta</taxon>
        <taxon>Tracheophyta</taxon>
        <taxon>Spermatophyta</taxon>
        <taxon>Magnoliopsida</taxon>
        <taxon>eudicotyledons</taxon>
        <taxon>Gunneridae</taxon>
        <taxon>Pentapetalae</taxon>
        <taxon>rosids</taxon>
        <taxon>fabids</taxon>
        <taxon>Fabales</taxon>
        <taxon>Fabaceae</taxon>
        <taxon>Papilionoideae</taxon>
        <taxon>50 kb inversion clade</taxon>
        <taxon>dalbergioids sensu lato</taxon>
        <taxon>Dalbergieae</taxon>
        <taxon>Pterocarpus clade</taxon>
        <taxon>Arachis</taxon>
    </lineage>
</organism>
<dbReference type="Pfam" id="PF10536">
    <property type="entry name" value="PMD"/>
    <property type="match status" value="1"/>
</dbReference>
<dbReference type="InterPro" id="IPR044824">
    <property type="entry name" value="MAIN-like"/>
</dbReference>
<proteinExistence type="predicted"/>
<comment type="caution">
    <text evidence="2">The sequence shown here is derived from an EMBL/GenBank/DDBJ whole genome shotgun (WGS) entry which is preliminary data.</text>
</comment>
<dbReference type="GO" id="GO:0010073">
    <property type="term" value="P:meristem maintenance"/>
    <property type="evidence" value="ECO:0007669"/>
    <property type="project" value="InterPro"/>
</dbReference>
<evidence type="ECO:0000313" key="3">
    <source>
        <dbReference type="Proteomes" id="UP000289738"/>
    </source>
</evidence>
<dbReference type="Proteomes" id="UP000289738">
    <property type="component" value="Chromosome B06"/>
</dbReference>